<comment type="subcellular location">
    <subcellularLocation>
        <location evidence="1">Cytoplasm</location>
    </subcellularLocation>
</comment>
<keyword evidence="5" id="KW-0547">Nucleotide-binding</keyword>
<sequence>MKFALVPIASSSNLSSSSQVRKMLPIPMPMDATLLARKSSNSSWTEFRNLTVHRSSGLTGFPHLGFISLLMEHFSVNYGKKSKLEFSIYPAPQVFTAIVEPYNSILTTHTTWGSDCALMVDNEAIYGIRHRNLEIEHPIYTNLNRFIS</sequence>
<evidence type="ECO:0000256" key="4">
    <source>
        <dbReference type="ARBA" id="ARBA00022701"/>
    </source>
</evidence>
<comment type="catalytic activity">
    <reaction evidence="8">
        <text>GTP + H2O = GDP + phosphate + H(+)</text>
        <dbReference type="Rhea" id="RHEA:19669"/>
        <dbReference type="ChEBI" id="CHEBI:15377"/>
        <dbReference type="ChEBI" id="CHEBI:15378"/>
        <dbReference type="ChEBI" id="CHEBI:37565"/>
        <dbReference type="ChEBI" id="CHEBI:43474"/>
        <dbReference type="ChEBI" id="CHEBI:58189"/>
    </reaction>
    <physiologicalReaction direction="left-to-right" evidence="8">
        <dbReference type="Rhea" id="RHEA:19670"/>
    </physiologicalReaction>
</comment>
<keyword evidence="6" id="KW-0378">Hydrolase</keyword>
<dbReference type="Gene3D" id="3.40.50.1440">
    <property type="entry name" value="Tubulin/FtsZ, GTPase domain"/>
    <property type="match status" value="1"/>
</dbReference>
<evidence type="ECO:0000256" key="8">
    <source>
        <dbReference type="ARBA" id="ARBA00049117"/>
    </source>
</evidence>
<dbReference type="PRINTS" id="PR01161">
    <property type="entry name" value="TUBULIN"/>
</dbReference>
<evidence type="ECO:0000313" key="9">
    <source>
        <dbReference type="EMBL" id="CAK6441904.1"/>
    </source>
</evidence>
<dbReference type="InterPro" id="IPR036525">
    <property type="entry name" value="Tubulin/FtsZ_GTPase_sf"/>
</dbReference>
<dbReference type="InterPro" id="IPR000217">
    <property type="entry name" value="Tubulin"/>
</dbReference>
<evidence type="ECO:0000313" key="10">
    <source>
        <dbReference type="Proteomes" id="UP001314169"/>
    </source>
</evidence>
<evidence type="ECO:0000256" key="2">
    <source>
        <dbReference type="ARBA" id="ARBA00009636"/>
    </source>
</evidence>
<organism evidence="9 10">
    <name type="scientific">Pipistrellus nathusii</name>
    <name type="common">Nathusius' pipistrelle</name>
    <dbReference type="NCBI Taxonomy" id="59473"/>
    <lineage>
        <taxon>Eukaryota</taxon>
        <taxon>Metazoa</taxon>
        <taxon>Chordata</taxon>
        <taxon>Craniata</taxon>
        <taxon>Vertebrata</taxon>
        <taxon>Euteleostomi</taxon>
        <taxon>Mammalia</taxon>
        <taxon>Eutheria</taxon>
        <taxon>Laurasiatheria</taxon>
        <taxon>Chiroptera</taxon>
        <taxon>Yangochiroptera</taxon>
        <taxon>Vespertilionidae</taxon>
        <taxon>Pipistrellus</taxon>
    </lineage>
</organism>
<keyword evidence="3" id="KW-0963">Cytoplasm</keyword>
<accession>A0ABN9ZUI1</accession>
<evidence type="ECO:0000256" key="3">
    <source>
        <dbReference type="ARBA" id="ARBA00022490"/>
    </source>
</evidence>
<reference evidence="9" key="1">
    <citation type="submission" date="2023-12" db="EMBL/GenBank/DDBJ databases">
        <authorList>
            <person name="Brown T."/>
        </authorList>
    </citation>
    <scope>NUCLEOTIDE SEQUENCE</scope>
</reference>
<evidence type="ECO:0000256" key="6">
    <source>
        <dbReference type="ARBA" id="ARBA00022801"/>
    </source>
</evidence>
<dbReference type="SUPFAM" id="SSF52490">
    <property type="entry name" value="Tubulin nucleotide-binding domain-like"/>
    <property type="match status" value="1"/>
</dbReference>
<keyword evidence="4" id="KW-0493">Microtubule</keyword>
<keyword evidence="7" id="KW-0342">GTP-binding</keyword>
<dbReference type="Proteomes" id="UP001314169">
    <property type="component" value="Chromosome 2"/>
</dbReference>
<evidence type="ECO:0000256" key="1">
    <source>
        <dbReference type="ARBA" id="ARBA00004496"/>
    </source>
</evidence>
<gene>
    <name evidence="9" type="ORF">MPIPNATIZW_LOCUS10210</name>
</gene>
<comment type="similarity">
    <text evidence="2">Belongs to the tubulin family.</text>
</comment>
<evidence type="ECO:0000256" key="5">
    <source>
        <dbReference type="ARBA" id="ARBA00022741"/>
    </source>
</evidence>
<dbReference type="PRINTS" id="PR01162">
    <property type="entry name" value="ALPHATUBULIN"/>
</dbReference>
<dbReference type="EMBL" id="OY882859">
    <property type="protein sequence ID" value="CAK6441904.1"/>
    <property type="molecule type" value="Genomic_DNA"/>
</dbReference>
<proteinExistence type="inferred from homology"/>
<evidence type="ECO:0000256" key="7">
    <source>
        <dbReference type="ARBA" id="ARBA00023134"/>
    </source>
</evidence>
<keyword evidence="10" id="KW-1185">Reference proteome</keyword>
<dbReference type="PANTHER" id="PTHR11588">
    <property type="entry name" value="TUBULIN"/>
    <property type="match status" value="1"/>
</dbReference>
<protein>
    <submittedName>
        <fullName evidence="9">Uncharacterized protein</fullName>
    </submittedName>
</protein>
<name>A0ABN9ZUI1_PIPNA</name>
<dbReference type="InterPro" id="IPR002452">
    <property type="entry name" value="Alpha_tubulin"/>
</dbReference>